<dbReference type="STRING" id="61819.ENSACIP00000002042"/>
<dbReference type="CDD" id="cd11462">
    <property type="entry name" value="bHLH-O_HES7"/>
    <property type="match status" value="1"/>
</dbReference>
<dbReference type="SUPFAM" id="SSF47459">
    <property type="entry name" value="HLH, helix-loop-helix DNA-binding domain"/>
    <property type="match status" value="1"/>
</dbReference>
<dbReference type="Pfam" id="PF00010">
    <property type="entry name" value="HLH"/>
    <property type="match status" value="1"/>
</dbReference>
<dbReference type="GO" id="GO:0005634">
    <property type="term" value="C:nucleus"/>
    <property type="evidence" value="ECO:0007669"/>
    <property type="project" value="UniProtKB-SubCell"/>
</dbReference>
<dbReference type="InterPro" id="IPR011598">
    <property type="entry name" value="bHLH_dom"/>
</dbReference>
<evidence type="ECO:0000259" key="7">
    <source>
        <dbReference type="PROSITE" id="PS50888"/>
    </source>
</evidence>
<keyword evidence="2" id="KW-0678">Repressor</keyword>
<dbReference type="InterPro" id="IPR032644">
    <property type="entry name" value="HES-7_bHLH-O"/>
</dbReference>
<evidence type="ECO:0000313" key="9">
    <source>
        <dbReference type="Proteomes" id="UP000261340"/>
    </source>
</evidence>
<dbReference type="PROSITE" id="PS50888">
    <property type="entry name" value="BHLH"/>
    <property type="match status" value="1"/>
</dbReference>
<feature type="region of interest" description="Disordered" evidence="6">
    <location>
        <begin position="144"/>
        <end position="163"/>
    </location>
</feature>
<evidence type="ECO:0000256" key="5">
    <source>
        <dbReference type="ARBA" id="ARBA00023242"/>
    </source>
</evidence>
<organism evidence="8 9">
    <name type="scientific">Amphilophus citrinellus</name>
    <name type="common">Midas cichlid</name>
    <name type="synonym">Cichlasoma citrinellum</name>
    <dbReference type="NCBI Taxonomy" id="61819"/>
    <lineage>
        <taxon>Eukaryota</taxon>
        <taxon>Metazoa</taxon>
        <taxon>Chordata</taxon>
        <taxon>Craniata</taxon>
        <taxon>Vertebrata</taxon>
        <taxon>Euteleostomi</taxon>
        <taxon>Actinopterygii</taxon>
        <taxon>Neopterygii</taxon>
        <taxon>Teleostei</taxon>
        <taxon>Neoteleostei</taxon>
        <taxon>Acanthomorphata</taxon>
        <taxon>Ovalentaria</taxon>
        <taxon>Cichlomorphae</taxon>
        <taxon>Cichliformes</taxon>
        <taxon>Cichlidae</taxon>
        <taxon>New World cichlids</taxon>
        <taxon>Cichlasomatinae</taxon>
        <taxon>Heroini</taxon>
        <taxon>Amphilophus</taxon>
    </lineage>
</organism>
<dbReference type="InterPro" id="IPR050370">
    <property type="entry name" value="HES_HEY"/>
</dbReference>
<dbReference type="InterPro" id="IPR036638">
    <property type="entry name" value="HLH_DNA-bd_sf"/>
</dbReference>
<sequence length="288" mass="32099">MELLHEAEEATKSRKLIKSQVEKRRRERMNRSLERLRTMLLQEPHEVRKHRVEKAEILEHTILFLQNTATGEKATGGGGSRKSSFQDGFSTCLQTASRFLGPEGKRSQLGSALDAAFAARLARSHSHPQDTAEEHTCVVQGSSLNAGSTRMETPSNEAEENREILDHERSHAGSEGAGPSTVQTEVDAILRDAVTVGYEPISGIRELTTILFPMNREQIIHSITVARETAPTSGVLIALSCFLTTLCRVGIKKICKCISYTFQKGFMHRPNKHFSYSVETKTCTCFFH</sequence>
<dbReference type="Ensembl" id="ENSACIT00000002120.1">
    <property type="protein sequence ID" value="ENSACIP00000002042.1"/>
    <property type="gene ID" value="ENSACIG00000001660.1"/>
</dbReference>
<evidence type="ECO:0000313" key="8">
    <source>
        <dbReference type="Ensembl" id="ENSACIP00000002042.1"/>
    </source>
</evidence>
<dbReference type="AlphaFoldDB" id="A0A3Q0QUW3"/>
<reference evidence="8" key="1">
    <citation type="submission" date="2025-08" db="UniProtKB">
        <authorList>
            <consortium name="Ensembl"/>
        </authorList>
    </citation>
    <scope>IDENTIFICATION</scope>
</reference>
<evidence type="ECO:0000256" key="3">
    <source>
        <dbReference type="ARBA" id="ARBA00023015"/>
    </source>
</evidence>
<feature type="compositionally biased region" description="Polar residues" evidence="6">
    <location>
        <begin position="144"/>
        <end position="156"/>
    </location>
</feature>
<dbReference type="PANTHER" id="PTHR10985">
    <property type="entry name" value="BASIC HELIX-LOOP-HELIX TRANSCRIPTION FACTOR, HES-RELATED"/>
    <property type="match status" value="1"/>
</dbReference>
<keyword evidence="9" id="KW-1185">Reference proteome</keyword>
<evidence type="ECO:0000256" key="1">
    <source>
        <dbReference type="ARBA" id="ARBA00004123"/>
    </source>
</evidence>
<dbReference type="GeneTree" id="ENSGT00700000104815"/>
<evidence type="ECO:0000256" key="2">
    <source>
        <dbReference type="ARBA" id="ARBA00022491"/>
    </source>
</evidence>
<dbReference type="Proteomes" id="UP000261340">
    <property type="component" value="Unplaced"/>
</dbReference>
<dbReference type="Gene3D" id="4.10.280.10">
    <property type="entry name" value="Helix-loop-helix DNA-binding domain"/>
    <property type="match status" value="1"/>
</dbReference>
<feature type="domain" description="BHLH" evidence="7">
    <location>
        <begin position="13"/>
        <end position="68"/>
    </location>
</feature>
<protein>
    <recommendedName>
        <fullName evidence="7">BHLH domain-containing protein</fullName>
    </recommendedName>
</protein>
<evidence type="ECO:0000256" key="4">
    <source>
        <dbReference type="ARBA" id="ARBA00023163"/>
    </source>
</evidence>
<keyword evidence="4" id="KW-0804">Transcription</keyword>
<keyword evidence="5" id="KW-0539">Nucleus</keyword>
<dbReference type="GO" id="GO:0046983">
    <property type="term" value="F:protein dimerization activity"/>
    <property type="evidence" value="ECO:0007669"/>
    <property type="project" value="InterPro"/>
</dbReference>
<dbReference type="SMART" id="SM00353">
    <property type="entry name" value="HLH"/>
    <property type="match status" value="1"/>
</dbReference>
<reference evidence="8" key="2">
    <citation type="submission" date="2025-09" db="UniProtKB">
        <authorList>
            <consortium name="Ensembl"/>
        </authorList>
    </citation>
    <scope>IDENTIFICATION</scope>
</reference>
<evidence type="ECO:0000256" key="6">
    <source>
        <dbReference type="SAM" id="MobiDB-lite"/>
    </source>
</evidence>
<proteinExistence type="predicted"/>
<name>A0A3Q0QUW3_AMPCI</name>
<accession>A0A3Q0QUW3</accession>
<keyword evidence="3" id="KW-0805">Transcription regulation</keyword>
<comment type="subcellular location">
    <subcellularLocation>
        <location evidence="1">Nucleus</location>
    </subcellularLocation>
</comment>